<dbReference type="SUPFAM" id="SSF160755">
    <property type="entry name" value="YugN-like"/>
    <property type="match status" value="1"/>
</dbReference>
<evidence type="ECO:0000313" key="1">
    <source>
        <dbReference type="EMBL" id="PKR78127.1"/>
    </source>
</evidence>
<dbReference type="EMBL" id="PJNH01000002">
    <property type="protein sequence ID" value="PKR78127.1"/>
    <property type="molecule type" value="Genomic_DNA"/>
</dbReference>
<organism evidence="1 2">
    <name type="scientific">Halalkalibacillus sediminis</name>
    <dbReference type="NCBI Taxonomy" id="2018042"/>
    <lineage>
        <taxon>Bacteria</taxon>
        <taxon>Bacillati</taxon>
        <taxon>Bacillota</taxon>
        <taxon>Bacilli</taxon>
        <taxon>Bacillales</taxon>
        <taxon>Bacillaceae</taxon>
        <taxon>Halalkalibacillus</taxon>
    </lineage>
</organism>
<dbReference type="Pfam" id="PF08868">
    <property type="entry name" value="YugN"/>
    <property type="match status" value="1"/>
</dbReference>
<dbReference type="AlphaFoldDB" id="A0A2I0QUV2"/>
<dbReference type="Proteomes" id="UP000243524">
    <property type="component" value="Unassembled WGS sequence"/>
</dbReference>
<evidence type="ECO:0008006" key="3">
    <source>
        <dbReference type="Google" id="ProtNLM"/>
    </source>
</evidence>
<protein>
    <recommendedName>
        <fullName evidence="3">YugN-like family protein</fullName>
    </recommendedName>
</protein>
<dbReference type="InterPro" id="IPR036491">
    <property type="entry name" value="YugN-like_sf"/>
</dbReference>
<sequence>MYTIQSGINNQLYEYKQVSDLLSKLGFSIGSSYEFDHGYFDYEMYKDDEQYVFIRIPVTSEIGNLDELDAQVRLKDPFVLSHRFESGVDQEGMSGNITGSFNQFASPEEKDAELDPKFIEEAEKVVQKVEQLLI</sequence>
<dbReference type="Gene3D" id="3.30.310.100">
    <property type="entry name" value="YugN-like"/>
    <property type="match status" value="1"/>
</dbReference>
<dbReference type="OrthoDB" id="2988890at2"/>
<keyword evidence="2" id="KW-1185">Reference proteome</keyword>
<dbReference type="RefSeq" id="WP_101331733.1">
    <property type="nucleotide sequence ID" value="NZ_PJNH01000002.1"/>
</dbReference>
<evidence type="ECO:0000313" key="2">
    <source>
        <dbReference type="Proteomes" id="UP000243524"/>
    </source>
</evidence>
<proteinExistence type="predicted"/>
<gene>
    <name evidence="1" type="ORF">CEY16_09440</name>
</gene>
<reference evidence="1 2" key="1">
    <citation type="submission" date="2017-06" db="EMBL/GenBank/DDBJ databases">
        <title>the draft geome sequence of Illustriluteabacillus marina B3227.</title>
        <authorList>
            <person name="He R.-H."/>
            <person name="Du Z.-J."/>
        </authorList>
    </citation>
    <scope>NUCLEOTIDE SEQUENCE [LARGE SCALE GENOMIC DNA]</scope>
    <source>
        <strain evidence="1 2">B3227</strain>
    </source>
</reference>
<dbReference type="InterPro" id="IPR014967">
    <property type="entry name" value="Uncharacterised_YugN-like"/>
</dbReference>
<accession>A0A2I0QUV2</accession>
<name>A0A2I0QUV2_9BACI</name>
<comment type="caution">
    <text evidence="1">The sequence shown here is derived from an EMBL/GenBank/DDBJ whole genome shotgun (WGS) entry which is preliminary data.</text>
</comment>